<accession>A0A0F0KVX8</accession>
<comment type="caution">
    <text evidence="2">The sequence shown here is derived from an EMBL/GenBank/DDBJ whole genome shotgun (WGS) entry which is preliminary data.</text>
</comment>
<protein>
    <submittedName>
        <fullName evidence="2">Uncharacterized protein</fullName>
    </submittedName>
</protein>
<evidence type="ECO:0000313" key="2">
    <source>
        <dbReference type="EMBL" id="KJL25038.1"/>
    </source>
</evidence>
<reference evidence="2 3" key="1">
    <citation type="submission" date="2015-02" db="EMBL/GenBank/DDBJ databases">
        <title>Draft genome sequences of ten Microbacterium spp. with emphasis on heavy metal contaminated environments.</title>
        <authorList>
            <person name="Corretto E."/>
        </authorList>
    </citation>
    <scope>NUCLEOTIDE SEQUENCE [LARGE SCALE GENOMIC DNA]</scope>
    <source>
        <strain evidence="2 3">BEL163</strain>
    </source>
</reference>
<evidence type="ECO:0000256" key="1">
    <source>
        <dbReference type="SAM" id="MobiDB-lite"/>
    </source>
</evidence>
<feature type="region of interest" description="Disordered" evidence="1">
    <location>
        <begin position="44"/>
        <end position="71"/>
    </location>
</feature>
<dbReference type="Proteomes" id="UP000033725">
    <property type="component" value="Unassembled WGS sequence"/>
</dbReference>
<evidence type="ECO:0000313" key="3">
    <source>
        <dbReference type="Proteomes" id="UP000033725"/>
    </source>
</evidence>
<proteinExistence type="predicted"/>
<organism evidence="2 3">
    <name type="scientific">Microbacterium oxydans</name>
    <dbReference type="NCBI Taxonomy" id="82380"/>
    <lineage>
        <taxon>Bacteria</taxon>
        <taxon>Bacillati</taxon>
        <taxon>Actinomycetota</taxon>
        <taxon>Actinomycetes</taxon>
        <taxon>Micrococcales</taxon>
        <taxon>Microbacteriaceae</taxon>
        <taxon>Microbacterium</taxon>
    </lineage>
</organism>
<name>A0A0F0KVX8_9MICO</name>
<gene>
    <name evidence="2" type="ORF">RN51_00858</name>
</gene>
<dbReference type="AlphaFoldDB" id="A0A0F0KVX8"/>
<sequence length="71" mass="7861">MNFTSLAQVPYEGVDAPVARIRLDLLNVGMNDAHDVRNESFERVASAGRAREPNLKEPEIDVAGSEHRNLT</sequence>
<feature type="compositionally biased region" description="Basic and acidic residues" evidence="1">
    <location>
        <begin position="49"/>
        <end position="71"/>
    </location>
</feature>
<dbReference type="EMBL" id="JYIV01000018">
    <property type="protein sequence ID" value="KJL25038.1"/>
    <property type="molecule type" value="Genomic_DNA"/>
</dbReference>